<name>A0ABQ3ZUE8_9ACTN</name>
<gene>
    <name evidence="2" type="ORF">Ahu01nite_053060</name>
</gene>
<feature type="compositionally biased region" description="Basic and acidic residues" evidence="1">
    <location>
        <begin position="59"/>
        <end position="68"/>
    </location>
</feature>
<accession>A0ABQ3ZUE8</accession>
<sequence>MAANAAGNATAAAMTATLRRTVWDRRISSPGVAVSVRFGVRIGCNRKRSRLPPASTKGSIRDLPDRRPTLKPQHL</sequence>
<organism evidence="2 3">
    <name type="scientific">Winogradskya humida</name>
    <dbReference type="NCBI Taxonomy" id="113566"/>
    <lineage>
        <taxon>Bacteria</taxon>
        <taxon>Bacillati</taxon>
        <taxon>Actinomycetota</taxon>
        <taxon>Actinomycetes</taxon>
        <taxon>Micromonosporales</taxon>
        <taxon>Micromonosporaceae</taxon>
        <taxon>Winogradskya</taxon>
    </lineage>
</organism>
<comment type="caution">
    <text evidence="2">The sequence shown here is derived from an EMBL/GenBank/DDBJ whole genome shotgun (WGS) entry which is preliminary data.</text>
</comment>
<protein>
    <submittedName>
        <fullName evidence="2">Uncharacterized protein</fullName>
    </submittedName>
</protein>
<evidence type="ECO:0000256" key="1">
    <source>
        <dbReference type="SAM" id="MobiDB-lite"/>
    </source>
</evidence>
<keyword evidence="3" id="KW-1185">Reference proteome</keyword>
<evidence type="ECO:0000313" key="2">
    <source>
        <dbReference type="EMBL" id="GIE22204.1"/>
    </source>
</evidence>
<evidence type="ECO:0000313" key="3">
    <source>
        <dbReference type="Proteomes" id="UP000603200"/>
    </source>
</evidence>
<reference evidence="2 3" key="1">
    <citation type="submission" date="2021-01" db="EMBL/GenBank/DDBJ databases">
        <title>Whole genome shotgun sequence of Actinoplanes humidus NBRC 14915.</title>
        <authorList>
            <person name="Komaki H."/>
            <person name="Tamura T."/>
        </authorList>
    </citation>
    <scope>NUCLEOTIDE SEQUENCE [LARGE SCALE GENOMIC DNA]</scope>
    <source>
        <strain evidence="2 3">NBRC 14915</strain>
    </source>
</reference>
<proteinExistence type="predicted"/>
<dbReference type="Proteomes" id="UP000603200">
    <property type="component" value="Unassembled WGS sequence"/>
</dbReference>
<dbReference type="EMBL" id="BOMN01000067">
    <property type="protein sequence ID" value="GIE22204.1"/>
    <property type="molecule type" value="Genomic_DNA"/>
</dbReference>
<feature type="region of interest" description="Disordered" evidence="1">
    <location>
        <begin position="45"/>
        <end position="75"/>
    </location>
</feature>